<evidence type="ECO:0000313" key="2">
    <source>
        <dbReference type="EnsemblPlants" id="MELO3C032851.2.1"/>
    </source>
</evidence>
<evidence type="ECO:0000256" key="1">
    <source>
        <dbReference type="SAM" id="MobiDB-lite"/>
    </source>
</evidence>
<organism evidence="2">
    <name type="scientific">Cucumis melo</name>
    <name type="common">Muskmelon</name>
    <dbReference type="NCBI Taxonomy" id="3656"/>
    <lineage>
        <taxon>Eukaryota</taxon>
        <taxon>Viridiplantae</taxon>
        <taxon>Streptophyta</taxon>
        <taxon>Embryophyta</taxon>
        <taxon>Tracheophyta</taxon>
        <taxon>Spermatophyta</taxon>
        <taxon>Magnoliopsida</taxon>
        <taxon>eudicotyledons</taxon>
        <taxon>Gunneridae</taxon>
        <taxon>Pentapetalae</taxon>
        <taxon>rosids</taxon>
        <taxon>fabids</taxon>
        <taxon>Cucurbitales</taxon>
        <taxon>Cucurbitaceae</taxon>
        <taxon>Benincaseae</taxon>
        <taxon>Cucumis</taxon>
    </lineage>
</organism>
<sequence>MFSSSHYNSSSCLFSYSWHSQKGSHQLQEGQGWLQIALCGNAERVHCNHSSNHILSRPSHGADSGDSGNSHRNSNHHFLSHVLHHSLCE</sequence>
<name>A0A9I9EFP5_CUCME</name>
<dbReference type="Gramene" id="MELO3C032851.2.1">
    <property type="protein sequence ID" value="MELO3C032851.2.1"/>
    <property type="gene ID" value="MELO3C032851.2"/>
</dbReference>
<protein>
    <submittedName>
        <fullName evidence="2">Uncharacterized protein</fullName>
    </submittedName>
</protein>
<dbReference type="AlphaFoldDB" id="A0A9I9EFP5"/>
<proteinExistence type="predicted"/>
<dbReference type="EnsemblPlants" id="MELO3C032851.2.1">
    <property type="protein sequence ID" value="MELO3C032851.2.1"/>
    <property type="gene ID" value="MELO3C032851.2"/>
</dbReference>
<reference evidence="2" key="1">
    <citation type="submission" date="2023-03" db="UniProtKB">
        <authorList>
            <consortium name="EnsemblPlants"/>
        </authorList>
    </citation>
    <scope>IDENTIFICATION</scope>
</reference>
<feature type="region of interest" description="Disordered" evidence="1">
    <location>
        <begin position="50"/>
        <end position="75"/>
    </location>
</feature>
<accession>A0A9I9EFP5</accession>